<feature type="region of interest" description="Disordered" evidence="1">
    <location>
        <begin position="63"/>
        <end position="82"/>
    </location>
</feature>
<dbReference type="Proteomes" id="UP000655443">
    <property type="component" value="Unassembled WGS sequence"/>
</dbReference>
<evidence type="ECO:0000313" key="3">
    <source>
        <dbReference type="Proteomes" id="UP000655443"/>
    </source>
</evidence>
<name>A0A919D1D4_9ACTN</name>
<evidence type="ECO:0000313" key="2">
    <source>
        <dbReference type="EMBL" id="GHD98271.1"/>
    </source>
</evidence>
<sequence length="82" mass="8839">MPAVAAATAATVRAFFGEAMRRMKETDTENLLRRGQGVRPYGVTTVFAVAAYVGAAAREGSWRLATSSRQAGPKSVRNDPFY</sequence>
<dbReference type="EMBL" id="BMVG01000001">
    <property type="protein sequence ID" value="GHD98271.1"/>
    <property type="molecule type" value="Genomic_DNA"/>
</dbReference>
<protein>
    <submittedName>
        <fullName evidence="2">Uncharacterized protein</fullName>
    </submittedName>
</protein>
<comment type="caution">
    <text evidence="2">The sequence shown here is derived from an EMBL/GenBank/DDBJ whole genome shotgun (WGS) entry which is preliminary data.</text>
</comment>
<keyword evidence="3" id="KW-1185">Reference proteome</keyword>
<accession>A0A919D1D4</accession>
<reference evidence="2" key="2">
    <citation type="submission" date="2020-09" db="EMBL/GenBank/DDBJ databases">
        <authorList>
            <person name="Sun Q."/>
            <person name="Ohkuma M."/>
        </authorList>
    </citation>
    <scope>NUCLEOTIDE SEQUENCE</scope>
    <source>
        <strain evidence="2">JCM 4714</strain>
    </source>
</reference>
<proteinExistence type="predicted"/>
<gene>
    <name evidence="2" type="ORF">GCM10010339_04780</name>
</gene>
<evidence type="ECO:0000256" key="1">
    <source>
        <dbReference type="SAM" id="MobiDB-lite"/>
    </source>
</evidence>
<organism evidence="2 3">
    <name type="scientific">Streptomyces alanosinicus</name>
    <dbReference type="NCBI Taxonomy" id="68171"/>
    <lineage>
        <taxon>Bacteria</taxon>
        <taxon>Bacillati</taxon>
        <taxon>Actinomycetota</taxon>
        <taxon>Actinomycetes</taxon>
        <taxon>Kitasatosporales</taxon>
        <taxon>Streptomycetaceae</taxon>
        <taxon>Streptomyces</taxon>
    </lineage>
</organism>
<dbReference type="AlphaFoldDB" id="A0A919D1D4"/>
<reference evidence="2" key="1">
    <citation type="journal article" date="2014" name="Int. J. Syst. Evol. Microbiol.">
        <title>Complete genome sequence of Corynebacterium casei LMG S-19264T (=DSM 44701T), isolated from a smear-ripened cheese.</title>
        <authorList>
            <consortium name="US DOE Joint Genome Institute (JGI-PGF)"/>
            <person name="Walter F."/>
            <person name="Albersmeier A."/>
            <person name="Kalinowski J."/>
            <person name="Ruckert C."/>
        </authorList>
    </citation>
    <scope>NUCLEOTIDE SEQUENCE</scope>
    <source>
        <strain evidence="2">JCM 4714</strain>
    </source>
</reference>